<dbReference type="RefSeq" id="WP_057329546.1">
    <property type="nucleotide sequence ID" value="NZ_CZBM01000026.1"/>
</dbReference>
<evidence type="ECO:0000313" key="1">
    <source>
        <dbReference type="EMBL" id="CUQ55734.1"/>
    </source>
</evidence>
<accession>A0A174X887</accession>
<protein>
    <submittedName>
        <fullName evidence="1">Uncharacterized protein</fullName>
    </submittedName>
</protein>
<gene>
    <name evidence="1" type="ORF">ERS852560_04195</name>
    <name evidence="3" type="ORF">GKD54_21120</name>
    <name evidence="2" type="ORF">GKD58_21045</name>
</gene>
<name>A0A174X887_PARDI</name>
<dbReference type="AlphaFoldDB" id="A0A174X887"/>
<dbReference type="Proteomes" id="UP000095332">
    <property type="component" value="Unassembled WGS sequence"/>
</dbReference>
<reference evidence="5 6" key="2">
    <citation type="journal article" date="2019" name="Nat. Med.">
        <title>A library of human gut bacterial isolates paired with longitudinal multiomics data enables mechanistic microbiome research.</title>
        <authorList>
            <person name="Poyet M."/>
            <person name="Groussin M."/>
            <person name="Gibbons S.M."/>
            <person name="Avila-Pacheco J."/>
            <person name="Jiang X."/>
            <person name="Kearney S.M."/>
            <person name="Perrotta A.R."/>
            <person name="Berdy B."/>
            <person name="Zhao S."/>
            <person name="Lieberman T.D."/>
            <person name="Swanson P.K."/>
            <person name="Smith M."/>
            <person name="Roesemann S."/>
            <person name="Alexander J.E."/>
            <person name="Rich S.A."/>
            <person name="Livny J."/>
            <person name="Vlamakis H."/>
            <person name="Clish C."/>
            <person name="Bullock K."/>
            <person name="Deik A."/>
            <person name="Scott J."/>
            <person name="Pierce K.A."/>
            <person name="Xavier R.J."/>
            <person name="Alm E.J."/>
        </authorList>
    </citation>
    <scope>NUCLEOTIDE SEQUENCE [LARGE SCALE GENOMIC DNA]</scope>
    <source>
        <strain evidence="3 6">BIOML-A10</strain>
        <strain evidence="2 5">BIOML-A11</strain>
    </source>
</reference>
<evidence type="ECO:0000313" key="3">
    <source>
        <dbReference type="EMBL" id="MRZ08653.1"/>
    </source>
</evidence>
<evidence type="ECO:0000313" key="2">
    <source>
        <dbReference type="EMBL" id="MRY86700.1"/>
    </source>
</evidence>
<proteinExistence type="predicted"/>
<reference evidence="1 4" key="1">
    <citation type="submission" date="2015-09" db="EMBL/GenBank/DDBJ databases">
        <authorList>
            <consortium name="Pathogen Informatics"/>
        </authorList>
    </citation>
    <scope>NUCLEOTIDE SEQUENCE [LARGE SCALE GENOMIC DNA]</scope>
    <source>
        <strain evidence="1 4">2789STDY5834948</strain>
    </source>
</reference>
<evidence type="ECO:0000313" key="5">
    <source>
        <dbReference type="Proteomes" id="UP000450599"/>
    </source>
</evidence>
<dbReference type="EMBL" id="WKMW01000028">
    <property type="protein sequence ID" value="MRY86700.1"/>
    <property type="molecule type" value="Genomic_DNA"/>
</dbReference>
<evidence type="ECO:0000313" key="4">
    <source>
        <dbReference type="Proteomes" id="UP000095332"/>
    </source>
</evidence>
<dbReference type="EMBL" id="WKMX01000027">
    <property type="protein sequence ID" value="MRZ08653.1"/>
    <property type="molecule type" value="Genomic_DNA"/>
</dbReference>
<dbReference type="Proteomes" id="UP000471216">
    <property type="component" value="Unassembled WGS sequence"/>
</dbReference>
<organism evidence="1 4">
    <name type="scientific">Parabacteroides distasonis</name>
    <dbReference type="NCBI Taxonomy" id="823"/>
    <lineage>
        <taxon>Bacteria</taxon>
        <taxon>Pseudomonadati</taxon>
        <taxon>Bacteroidota</taxon>
        <taxon>Bacteroidia</taxon>
        <taxon>Bacteroidales</taxon>
        <taxon>Tannerellaceae</taxon>
        <taxon>Parabacteroides</taxon>
    </lineage>
</organism>
<dbReference type="Proteomes" id="UP000450599">
    <property type="component" value="Unassembled WGS sequence"/>
</dbReference>
<evidence type="ECO:0000313" key="6">
    <source>
        <dbReference type="Proteomes" id="UP000471216"/>
    </source>
</evidence>
<sequence>MESKYWLHYPISIDLPFLSVGRLRCGYSICADLKGAGFFGIIRSKYERKIIPKTVSRLNLPLSNRVRTTFVPVEERATVL</sequence>
<dbReference type="EMBL" id="CZBM01000026">
    <property type="protein sequence ID" value="CUQ55734.1"/>
    <property type="molecule type" value="Genomic_DNA"/>
</dbReference>